<organism evidence="2 3">
    <name type="scientific">Pseudochelatococcus contaminans</name>
    <dbReference type="NCBI Taxonomy" id="1538103"/>
    <lineage>
        <taxon>Bacteria</taxon>
        <taxon>Pseudomonadati</taxon>
        <taxon>Pseudomonadota</taxon>
        <taxon>Alphaproteobacteria</taxon>
        <taxon>Hyphomicrobiales</taxon>
        <taxon>Chelatococcaceae</taxon>
        <taxon>Pseudochelatococcus</taxon>
    </lineage>
</organism>
<dbReference type="PANTHER" id="PTHR42964">
    <property type="entry name" value="ENOYL-COA HYDRATASE"/>
    <property type="match status" value="1"/>
</dbReference>
<gene>
    <name evidence="2" type="ORF">FHS81_001491</name>
</gene>
<dbReference type="PANTHER" id="PTHR42964:SF1">
    <property type="entry name" value="POLYKETIDE BIOSYNTHESIS ENOYL-COA HYDRATASE PKSH-RELATED"/>
    <property type="match status" value="1"/>
</dbReference>
<dbReference type="EC" id="4.2.1.18" evidence="2"/>
<evidence type="ECO:0000313" key="3">
    <source>
        <dbReference type="Proteomes" id="UP000537592"/>
    </source>
</evidence>
<comment type="caution">
    <text evidence="2">The sequence shown here is derived from an EMBL/GenBank/DDBJ whole genome shotgun (WGS) entry which is preliminary data.</text>
</comment>
<dbReference type="InterPro" id="IPR051683">
    <property type="entry name" value="Enoyl-CoA_Hydratase/Isomerase"/>
</dbReference>
<dbReference type="SUPFAM" id="SSF52096">
    <property type="entry name" value="ClpP/crotonase"/>
    <property type="match status" value="1"/>
</dbReference>
<dbReference type="EMBL" id="JACICC010000003">
    <property type="protein sequence ID" value="MBB3809409.1"/>
    <property type="molecule type" value="Genomic_DNA"/>
</dbReference>
<evidence type="ECO:0000313" key="2">
    <source>
        <dbReference type="EMBL" id="MBB3809409.1"/>
    </source>
</evidence>
<dbReference type="RefSeq" id="WP_183751473.1">
    <property type="nucleotide sequence ID" value="NZ_JACICC010000003.1"/>
</dbReference>
<proteinExistence type="inferred from homology"/>
<dbReference type="CDD" id="cd06558">
    <property type="entry name" value="crotonase-like"/>
    <property type="match status" value="1"/>
</dbReference>
<comment type="similarity">
    <text evidence="1">Belongs to the enoyl-CoA hydratase/isomerase family.</text>
</comment>
<dbReference type="Gene3D" id="1.10.12.10">
    <property type="entry name" value="Lyase 2-enoyl-coa Hydratase, Chain A, domain 2"/>
    <property type="match status" value="1"/>
</dbReference>
<sequence length="263" mass="27832">MSNLLIAHNGPVATVTLNRPDVRNAFDDALIGTLTDTFRTLGHDRNTRVIVLAAEGKAFCAGADLAWMRRMADYTHDENLADATALATMLRTIHETPKPVIARVQGDVFAGGMGLVAACDIAVAAATARFCLSEVKLGLIPATIAPYVIAALGARAAQRFFLTAEVFSAETAVQTGFVHEAVDGDALDAAVARYISAFLDASPAALAEGKRLLRDVGGRAIDDALVADTARRIADIRASDEGREGVQSFLNKTKPSWLIARNG</sequence>
<keyword evidence="3" id="KW-1185">Reference proteome</keyword>
<dbReference type="AlphaFoldDB" id="A0A7W5Z452"/>
<dbReference type="Gene3D" id="3.90.226.10">
    <property type="entry name" value="2-enoyl-CoA Hydratase, Chain A, domain 1"/>
    <property type="match status" value="1"/>
</dbReference>
<accession>A0A7W5Z452</accession>
<reference evidence="2 3" key="1">
    <citation type="submission" date="2020-08" db="EMBL/GenBank/DDBJ databases">
        <title>Genomic Encyclopedia of Type Strains, Phase IV (KMG-IV): sequencing the most valuable type-strain genomes for metagenomic binning, comparative biology and taxonomic classification.</title>
        <authorList>
            <person name="Goeker M."/>
        </authorList>
    </citation>
    <scope>NUCLEOTIDE SEQUENCE [LARGE SCALE GENOMIC DNA]</scope>
    <source>
        <strain evidence="2 3">DSM 28760</strain>
    </source>
</reference>
<dbReference type="InterPro" id="IPR001753">
    <property type="entry name" value="Enoyl-CoA_hydra/iso"/>
</dbReference>
<dbReference type="GO" id="GO:0008300">
    <property type="term" value="P:isoprenoid catabolic process"/>
    <property type="evidence" value="ECO:0007669"/>
    <property type="project" value="TreeGrafter"/>
</dbReference>
<dbReference type="Proteomes" id="UP000537592">
    <property type="component" value="Unassembled WGS sequence"/>
</dbReference>
<dbReference type="Pfam" id="PF00378">
    <property type="entry name" value="ECH_1"/>
    <property type="match status" value="1"/>
</dbReference>
<evidence type="ECO:0000256" key="1">
    <source>
        <dbReference type="ARBA" id="ARBA00005254"/>
    </source>
</evidence>
<dbReference type="InterPro" id="IPR014748">
    <property type="entry name" value="Enoyl-CoA_hydra_C"/>
</dbReference>
<name>A0A7W5Z452_9HYPH</name>
<protein>
    <submittedName>
        <fullName evidence="2">Methylglutaconyl-CoA hydratase</fullName>
        <ecNumber evidence="2">4.2.1.18</ecNumber>
    </submittedName>
</protein>
<dbReference type="InterPro" id="IPR029045">
    <property type="entry name" value="ClpP/crotonase-like_dom_sf"/>
</dbReference>
<keyword evidence="2" id="KW-0456">Lyase</keyword>
<dbReference type="GO" id="GO:0004490">
    <property type="term" value="F:methylglutaconyl-CoA hydratase activity"/>
    <property type="evidence" value="ECO:0007669"/>
    <property type="project" value="UniProtKB-EC"/>
</dbReference>